<organism evidence="3">
    <name type="scientific">Auxenochlorella protothecoides</name>
    <name type="common">Green microalga</name>
    <name type="synonym">Chlorella protothecoides</name>
    <dbReference type="NCBI Taxonomy" id="3075"/>
    <lineage>
        <taxon>Eukaryota</taxon>
        <taxon>Viridiplantae</taxon>
        <taxon>Chlorophyta</taxon>
        <taxon>core chlorophytes</taxon>
        <taxon>Trebouxiophyceae</taxon>
        <taxon>Chlorellales</taxon>
        <taxon>Chlorellaceae</taxon>
        <taxon>Auxenochlorella</taxon>
    </lineage>
</organism>
<dbReference type="Gene3D" id="6.10.140.1200">
    <property type="match status" value="1"/>
</dbReference>
<dbReference type="AlphaFoldDB" id="A0A1D1ZT29"/>
<dbReference type="EMBL" id="GDKF01008522">
    <property type="protein sequence ID" value="JAT70100.1"/>
    <property type="molecule type" value="Transcribed_RNA"/>
</dbReference>
<dbReference type="PANTHER" id="PTHR12856">
    <property type="entry name" value="TRANSCRIPTION INITIATION FACTOR IIH-RELATED"/>
    <property type="match status" value="1"/>
</dbReference>
<dbReference type="SUPFAM" id="SSF140383">
    <property type="entry name" value="BSD domain-like"/>
    <property type="match status" value="2"/>
</dbReference>
<gene>
    <name evidence="3" type="ORF">g.87556</name>
</gene>
<feature type="compositionally biased region" description="Basic and acidic residues" evidence="1">
    <location>
        <begin position="367"/>
        <end position="388"/>
    </location>
</feature>
<reference evidence="3" key="1">
    <citation type="submission" date="2015-08" db="EMBL/GenBank/DDBJ databases">
        <authorList>
            <person name="Babu N.S."/>
            <person name="Beckwith C.J."/>
            <person name="Beseler K.G."/>
            <person name="Brison A."/>
            <person name="Carone J.V."/>
            <person name="Caskin T.P."/>
            <person name="Diamond M."/>
            <person name="Durham M.E."/>
            <person name="Foxe J.M."/>
            <person name="Go M."/>
            <person name="Henderson B.A."/>
            <person name="Jones I.B."/>
            <person name="McGettigan J.A."/>
            <person name="Micheletti S.J."/>
            <person name="Nasrallah M.E."/>
            <person name="Ortiz D."/>
            <person name="Piller C.R."/>
            <person name="Privatt S.R."/>
            <person name="Schneider S.L."/>
            <person name="Sharp S."/>
            <person name="Smith T.C."/>
            <person name="Stanton J.D."/>
            <person name="Ullery H.E."/>
            <person name="Wilson R.J."/>
            <person name="Serrano M.G."/>
            <person name="Buck G."/>
            <person name="Lee V."/>
            <person name="Wang Y."/>
            <person name="Carvalho R."/>
            <person name="Voegtly L."/>
            <person name="Shi R."/>
            <person name="Duckworth R."/>
            <person name="Johnson A."/>
            <person name="Loviza R."/>
            <person name="Walstead R."/>
            <person name="Shah Z."/>
            <person name="Kiflezghi M."/>
            <person name="Wade K."/>
            <person name="Ball S.L."/>
            <person name="Bradley K.W."/>
            <person name="Asai D.J."/>
            <person name="Bowman C.A."/>
            <person name="Russell D.A."/>
            <person name="Pope W.H."/>
            <person name="Jacobs-Sera D."/>
            <person name="Hendrix R.W."/>
            <person name="Hatfull G.F."/>
        </authorList>
    </citation>
    <scope>NUCLEOTIDE SEQUENCE</scope>
</reference>
<protein>
    <recommendedName>
        <fullName evidence="2">BSD domain-containing protein</fullName>
    </recommendedName>
</protein>
<dbReference type="PROSITE" id="PS50858">
    <property type="entry name" value="BSD"/>
    <property type="match status" value="2"/>
</dbReference>
<dbReference type="InterPro" id="IPR035925">
    <property type="entry name" value="BSD_dom_sf"/>
</dbReference>
<evidence type="ECO:0000313" key="3">
    <source>
        <dbReference type="EMBL" id="JAT70100.1"/>
    </source>
</evidence>
<evidence type="ECO:0000259" key="2">
    <source>
        <dbReference type="PROSITE" id="PS50858"/>
    </source>
</evidence>
<dbReference type="Pfam" id="PF03909">
    <property type="entry name" value="BSD"/>
    <property type="match status" value="1"/>
</dbReference>
<feature type="domain" description="BSD" evidence="2">
    <location>
        <begin position="189"/>
        <end position="241"/>
    </location>
</feature>
<feature type="region of interest" description="Disordered" evidence="1">
    <location>
        <begin position="412"/>
        <end position="439"/>
    </location>
</feature>
<feature type="compositionally biased region" description="Low complexity" evidence="1">
    <location>
        <begin position="154"/>
        <end position="169"/>
    </location>
</feature>
<evidence type="ECO:0000256" key="1">
    <source>
        <dbReference type="SAM" id="MobiDB-lite"/>
    </source>
</evidence>
<feature type="domain" description="BSD" evidence="2">
    <location>
        <begin position="115"/>
        <end position="143"/>
    </location>
</feature>
<dbReference type="InterPro" id="IPR005607">
    <property type="entry name" value="BSD_dom"/>
</dbReference>
<name>A0A1D1ZT29_AUXPR</name>
<sequence>MPSDACFFTRPARQGTSTSSPPGTCSIYATRLAWSPADRAIATPALVELAAVTRTQQAPNKPFIRLEWPTGTLVLGFESVSDRDEAVDLIKKLRAKLLASSTPPPGVPSAPQKAAYFAQDRDLEKLYLELVVPGILPEQEFWAARASHLARLGSGAGASASGHRTASSSQRRGLPNSLTSEVRPAADGQTDTVHFSLTPEIIAQIFNERPEVHRAFLAKVPHELNEKEFWTVYFKEQYKRLARRRKGLGPDEEDFEDEVFGPFRRQIALQEAARARGRMQEVDPTLNLEAAQGEQYAMLQRSEGAEAGLGAAGYLAKDLNRHAALVLEGTPEGVLDLAGDGDGPSSHDTAAIATRLAASQAGASRTAAREPRGEPLRHRDHGLEDLRGPEQAPGIPLNIRDPAAYYRAGAPAVDGAATPESEPMSTLRDPGDHTPTPLSAVLRSIDPTALPLCPCDPALARAVLEELSAGTDAGLAARFGALAAGVHGVRADAALPPGLLGLLRDEALRTDELLRHFWGALPWAAPAAGAAAEAERAAREARAGRLVGALEAQRARLRAHAAVAPGTIEHVYAGVLLQPCEEGIQAAVARHKEEVAASIVLGKAVRA</sequence>
<accession>A0A1D1ZT29</accession>
<feature type="region of interest" description="Disordered" evidence="1">
    <location>
        <begin position="357"/>
        <end position="395"/>
    </location>
</feature>
<dbReference type="GO" id="GO:0006351">
    <property type="term" value="P:DNA-templated transcription"/>
    <property type="evidence" value="ECO:0007669"/>
    <property type="project" value="InterPro"/>
</dbReference>
<feature type="region of interest" description="Disordered" evidence="1">
    <location>
        <begin position="154"/>
        <end position="189"/>
    </location>
</feature>
<proteinExistence type="predicted"/>
<feature type="compositionally biased region" description="Low complexity" evidence="1">
    <location>
        <begin position="357"/>
        <end position="366"/>
    </location>
</feature>
<feature type="region of interest" description="Disordered" evidence="1">
    <location>
        <begin position="1"/>
        <end position="21"/>
    </location>
</feature>
<dbReference type="GO" id="GO:0000439">
    <property type="term" value="C:transcription factor TFIIH core complex"/>
    <property type="evidence" value="ECO:0007669"/>
    <property type="project" value="InterPro"/>
</dbReference>
<dbReference type="SMART" id="SM00751">
    <property type="entry name" value="BSD"/>
    <property type="match status" value="2"/>
</dbReference>
<dbReference type="GO" id="GO:0006289">
    <property type="term" value="P:nucleotide-excision repair"/>
    <property type="evidence" value="ECO:0007669"/>
    <property type="project" value="InterPro"/>
</dbReference>
<dbReference type="InterPro" id="IPR027079">
    <property type="entry name" value="Tfb1/GTF2H1"/>
</dbReference>